<proteinExistence type="predicted"/>
<name>A0A221NST4_9ACTN</name>
<feature type="chain" id="PRO_5038836709" description="Ig-like domain-containing protein" evidence="1">
    <location>
        <begin position="28"/>
        <end position="285"/>
    </location>
</feature>
<keyword evidence="3" id="KW-1185">Reference proteome</keyword>
<gene>
    <name evidence="2" type="ORF">LK07_02250</name>
</gene>
<evidence type="ECO:0000313" key="3">
    <source>
        <dbReference type="Proteomes" id="UP000031501"/>
    </source>
</evidence>
<feature type="signal peptide" evidence="1">
    <location>
        <begin position="1"/>
        <end position="27"/>
    </location>
</feature>
<reference evidence="2 3" key="1">
    <citation type="submission" date="2017-07" db="EMBL/GenBank/DDBJ databases">
        <title>Genome sequence of Streptomyces pluripotens MUSC 137T.</title>
        <authorList>
            <person name="Ser H.-L."/>
            <person name="Lee L.-H."/>
        </authorList>
    </citation>
    <scope>NUCLEOTIDE SEQUENCE [LARGE SCALE GENOMIC DNA]</scope>
    <source>
        <strain evidence="2 3">MUSC 137</strain>
    </source>
</reference>
<dbReference type="PROSITE" id="PS51318">
    <property type="entry name" value="TAT"/>
    <property type="match status" value="1"/>
</dbReference>
<accession>A0A221NST4</accession>
<dbReference type="KEGG" id="splu:LK06_001160"/>
<keyword evidence="1" id="KW-0732">Signal</keyword>
<evidence type="ECO:0000313" key="2">
    <source>
        <dbReference type="EMBL" id="ASN23037.1"/>
    </source>
</evidence>
<dbReference type="Proteomes" id="UP000031501">
    <property type="component" value="Chromosome"/>
</dbReference>
<dbReference type="OrthoDB" id="4184962at2"/>
<protein>
    <recommendedName>
        <fullName evidence="4">Ig-like domain-containing protein</fullName>
    </recommendedName>
</protein>
<sequence length="285" mass="29807">MPTRPSTLRFLAGSAVLPLALVTPAWGQPASAPAPAPEDPATVCAVAGTLRGEHGQQALVNLCASSGGPRLALSAPATCQRAGIRIRYTCRTDGTWTARRAGKPLGTGTLPASLAYPGPGTYDITATVHVRSTPAGVDLQGTVRTTLSLTAPKATASHAIAVDHRMLRRNTTTTLTYTIRRDSDEGDGSARLGLIGEEGSGMRISTADARCINPLVGRYPVKSRLPHSLDCTLTELQPGHPEKVTVQITVGAKCSTVVSKLGYWMPKSQDLYTGGMLAGPTLTCR</sequence>
<dbReference type="RefSeq" id="WP_043435067.1">
    <property type="nucleotide sequence ID" value="NZ_CP021080.1"/>
</dbReference>
<dbReference type="AlphaFoldDB" id="A0A221NST4"/>
<evidence type="ECO:0000256" key="1">
    <source>
        <dbReference type="SAM" id="SignalP"/>
    </source>
</evidence>
<dbReference type="InterPro" id="IPR006311">
    <property type="entry name" value="TAT_signal"/>
</dbReference>
<organism evidence="2 3">
    <name type="scientific">Streptomyces pluripotens</name>
    <dbReference type="NCBI Taxonomy" id="1355015"/>
    <lineage>
        <taxon>Bacteria</taxon>
        <taxon>Bacillati</taxon>
        <taxon>Actinomycetota</taxon>
        <taxon>Actinomycetes</taxon>
        <taxon>Kitasatosporales</taxon>
        <taxon>Streptomycetaceae</taxon>
        <taxon>Streptomyces</taxon>
    </lineage>
</organism>
<dbReference type="EMBL" id="CP022433">
    <property type="protein sequence ID" value="ASN23037.1"/>
    <property type="molecule type" value="Genomic_DNA"/>
</dbReference>
<evidence type="ECO:0008006" key="4">
    <source>
        <dbReference type="Google" id="ProtNLM"/>
    </source>
</evidence>